<reference evidence="1 2" key="1">
    <citation type="submission" date="2024-05" db="EMBL/GenBank/DDBJ databases">
        <authorList>
            <person name="Wallberg A."/>
        </authorList>
    </citation>
    <scope>NUCLEOTIDE SEQUENCE [LARGE SCALE GENOMIC DNA]</scope>
</reference>
<gene>
    <name evidence="1" type="ORF">MNOR_LOCUS11340</name>
</gene>
<keyword evidence="2" id="KW-1185">Reference proteome</keyword>
<dbReference type="AlphaFoldDB" id="A0AAV2QGP2"/>
<comment type="caution">
    <text evidence="1">The sequence shown here is derived from an EMBL/GenBank/DDBJ whole genome shotgun (WGS) entry which is preliminary data.</text>
</comment>
<organism evidence="1 2">
    <name type="scientific">Meganyctiphanes norvegica</name>
    <name type="common">Northern krill</name>
    <name type="synonym">Thysanopoda norvegica</name>
    <dbReference type="NCBI Taxonomy" id="48144"/>
    <lineage>
        <taxon>Eukaryota</taxon>
        <taxon>Metazoa</taxon>
        <taxon>Ecdysozoa</taxon>
        <taxon>Arthropoda</taxon>
        <taxon>Crustacea</taxon>
        <taxon>Multicrustacea</taxon>
        <taxon>Malacostraca</taxon>
        <taxon>Eumalacostraca</taxon>
        <taxon>Eucarida</taxon>
        <taxon>Euphausiacea</taxon>
        <taxon>Euphausiidae</taxon>
        <taxon>Meganyctiphanes</taxon>
    </lineage>
</organism>
<protein>
    <submittedName>
        <fullName evidence="1">Uncharacterized protein</fullName>
    </submittedName>
</protein>
<proteinExistence type="predicted"/>
<evidence type="ECO:0000313" key="2">
    <source>
        <dbReference type="Proteomes" id="UP001497623"/>
    </source>
</evidence>
<evidence type="ECO:0000313" key="1">
    <source>
        <dbReference type="EMBL" id="CAL4080633.1"/>
    </source>
</evidence>
<dbReference type="Proteomes" id="UP001497623">
    <property type="component" value="Unassembled WGS sequence"/>
</dbReference>
<sequence>MPRTCRSADKYYKINFLSITMPIFKVHVTGHVQKCYIPWVLNIKSEFRQVRTVRYMIPLTSFRITRRTFSDNRINGRSVLWDPKSMAQLRSSVMETHMSR</sequence>
<accession>A0AAV2QGP2</accession>
<name>A0AAV2QGP2_MEGNR</name>
<dbReference type="EMBL" id="CAXKWB010005936">
    <property type="protein sequence ID" value="CAL4080633.1"/>
    <property type="molecule type" value="Genomic_DNA"/>
</dbReference>